<feature type="compositionally biased region" description="Basic and acidic residues" evidence="1">
    <location>
        <begin position="1"/>
        <end position="22"/>
    </location>
</feature>
<proteinExistence type="predicted"/>
<evidence type="ECO:0000256" key="1">
    <source>
        <dbReference type="SAM" id="MobiDB-lite"/>
    </source>
</evidence>
<organism evidence="2 3">
    <name type="scientific">Acrocarpospora corrugata</name>
    <dbReference type="NCBI Taxonomy" id="35763"/>
    <lineage>
        <taxon>Bacteria</taxon>
        <taxon>Bacillati</taxon>
        <taxon>Actinomycetota</taxon>
        <taxon>Actinomycetes</taxon>
        <taxon>Streptosporangiales</taxon>
        <taxon>Streptosporangiaceae</taxon>
        <taxon>Acrocarpospora</taxon>
    </lineage>
</organism>
<evidence type="ECO:0008006" key="4">
    <source>
        <dbReference type="Google" id="ProtNLM"/>
    </source>
</evidence>
<protein>
    <recommendedName>
        <fullName evidence="4">RloB-like protein</fullName>
    </recommendedName>
</protein>
<dbReference type="EMBL" id="BLAD01000067">
    <property type="protein sequence ID" value="GES03349.1"/>
    <property type="molecule type" value="Genomic_DNA"/>
</dbReference>
<evidence type="ECO:0000313" key="2">
    <source>
        <dbReference type="EMBL" id="GES03349.1"/>
    </source>
</evidence>
<reference evidence="2 3" key="1">
    <citation type="submission" date="2019-10" db="EMBL/GenBank/DDBJ databases">
        <title>Whole genome shotgun sequence of Acrocarpospora corrugata NBRC 13972.</title>
        <authorList>
            <person name="Ichikawa N."/>
            <person name="Kimura A."/>
            <person name="Kitahashi Y."/>
            <person name="Komaki H."/>
            <person name="Oguchi A."/>
        </authorList>
    </citation>
    <scope>NUCLEOTIDE SEQUENCE [LARGE SCALE GENOMIC DNA]</scope>
    <source>
        <strain evidence="2 3">NBRC 13972</strain>
    </source>
</reference>
<dbReference type="InterPro" id="IPR025591">
    <property type="entry name" value="RloB"/>
</dbReference>
<comment type="caution">
    <text evidence="2">The sequence shown here is derived from an EMBL/GenBank/DDBJ whole genome shotgun (WGS) entry which is preliminary data.</text>
</comment>
<name>A0A5M3W4X3_9ACTN</name>
<feature type="region of interest" description="Disordered" evidence="1">
    <location>
        <begin position="1"/>
        <end position="23"/>
    </location>
</feature>
<dbReference type="Pfam" id="PF13707">
    <property type="entry name" value="RloB"/>
    <property type="match status" value="1"/>
</dbReference>
<evidence type="ECO:0000313" key="3">
    <source>
        <dbReference type="Proteomes" id="UP000334990"/>
    </source>
</evidence>
<keyword evidence="3" id="KW-1185">Reference proteome</keyword>
<dbReference type="Proteomes" id="UP000334990">
    <property type="component" value="Unassembled WGS sequence"/>
</dbReference>
<gene>
    <name evidence="2" type="ORF">Acor_54150</name>
</gene>
<sequence>MNRRTESGNRKRRGRLDDERPLVPRSGVRSREVRVLYVACEGESTEPDYLRYLNERFGDADGGPWRPFRIQPVYRKNGMTPSAVVAAVKDMAAEDEAWALFDRDQRDDIPNAIKVAAESGIEVAFSHPSFDLWLLLYFQPFCGKQSGSSKIVIEKLRQAGGAFKDYDKRGDKSIRDARRDALNGRERSAITNARTLIASCPHGSCTHKQSETIGNRPRQPLRRTLAARALVGSLRPRPGLSGSPA</sequence>
<dbReference type="AlphaFoldDB" id="A0A5M3W4X3"/>
<accession>A0A5M3W4X3</accession>
<dbReference type="OrthoDB" id="9796523at2"/>